<gene>
    <name evidence="1" type="ORF">H480_25102</name>
</gene>
<sequence>MLLVAGTGFASAATDPRQAALDAAVRAGNVGTVAVAADPAGRWRGRA</sequence>
<name>R1HQ94_9PSEU</name>
<protein>
    <submittedName>
        <fullName evidence="1">Beta-lactamase class C</fullName>
    </submittedName>
</protein>
<organism evidence="1 2">
    <name type="scientific">Amycolatopsis vancoresmycina DSM 44592</name>
    <dbReference type="NCBI Taxonomy" id="1292037"/>
    <lineage>
        <taxon>Bacteria</taxon>
        <taxon>Bacillati</taxon>
        <taxon>Actinomycetota</taxon>
        <taxon>Actinomycetes</taxon>
        <taxon>Pseudonocardiales</taxon>
        <taxon>Pseudonocardiaceae</taxon>
        <taxon>Amycolatopsis</taxon>
    </lineage>
</organism>
<comment type="caution">
    <text evidence="1">The sequence shown here is derived from an EMBL/GenBank/DDBJ whole genome shotgun (WGS) entry which is preliminary data.</text>
</comment>
<dbReference type="EMBL" id="AOUO01000376">
    <property type="protein sequence ID" value="EOD65745.1"/>
    <property type="molecule type" value="Genomic_DNA"/>
</dbReference>
<evidence type="ECO:0000313" key="1">
    <source>
        <dbReference type="EMBL" id="EOD65745.1"/>
    </source>
</evidence>
<keyword evidence="2" id="KW-1185">Reference proteome</keyword>
<accession>R1HQ94</accession>
<evidence type="ECO:0000313" key="2">
    <source>
        <dbReference type="Proteomes" id="UP000014139"/>
    </source>
</evidence>
<dbReference type="eggNOG" id="COG1680">
    <property type="taxonomic scope" value="Bacteria"/>
</dbReference>
<dbReference type="AlphaFoldDB" id="R1HQ94"/>
<reference evidence="1 2" key="1">
    <citation type="submission" date="2013-02" db="EMBL/GenBank/DDBJ databases">
        <title>Draft genome sequence of Amycolatopsis vancoresmycina strain DSM 44592T.</title>
        <authorList>
            <person name="Kumar S."/>
            <person name="Kaur N."/>
            <person name="Kaur C."/>
            <person name="Raghava G.P.S."/>
            <person name="Mayilraj S."/>
        </authorList>
    </citation>
    <scope>NUCLEOTIDE SEQUENCE [LARGE SCALE GENOMIC DNA]</scope>
    <source>
        <strain evidence="1 2">DSM 44592</strain>
    </source>
</reference>
<dbReference type="Proteomes" id="UP000014139">
    <property type="component" value="Unassembled WGS sequence"/>
</dbReference>
<feature type="non-terminal residue" evidence="1">
    <location>
        <position position="47"/>
    </location>
</feature>
<proteinExistence type="predicted"/>